<evidence type="ECO:0000256" key="6">
    <source>
        <dbReference type="ARBA" id="ARBA00022679"/>
    </source>
</evidence>
<keyword evidence="9" id="KW-0067">ATP-binding</keyword>
<dbReference type="Pfam" id="PF02518">
    <property type="entry name" value="HATPase_c"/>
    <property type="match status" value="1"/>
</dbReference>
<dbReference type="STRING" id="341036.SAMN05660649_00174"/>
<evidence type="ECO:0000256" key="2">
    <source>
        <dbReference type="ARBA" id="ARBA00012438"/>
    </source>
</evidence>
<dbReference type="SMART" id="SM00260">
    <property type="entry name" value="CheW"/>
    <property type="match status" value="1"/>
</dbReference>
<name>A0A1I2MW14_9FIRM</name>
<organism evidence="16 17">
    <name type="scientific">Desulfotruncus arcticus DSM 17038</name>
    <dbReference type="NCBI Taxonomy" id="1121424"/>
    <lineage>
        <taxon>Bacteria</taxon>
        <taxon>Bacillati</taxon>
        <taxon>Bacillota</taxon>
        <taxon>Clostridia</taxon>
        <taxon>Eubacteriales</taxon>
        <taxon>Desulfallaceae</taxon>
        <taxon>Desulfotruncus</taxon>
    </lineage>
</organism>
<gene>
    <name evidence="16" type="ORF">SAMN05660649_00174</name>
</gene>
<dbReference type="GO" id="GO:0006935">
    <property type="term" value="P:chemotaxis"/>
    <property type="evidence" value="ECO:0007669"/>
    <property type="project" value="UniProtKB-KW"/>
</dbReference>
<dbReference type="SMART" id="SM00387">
    <property type="entry name" value="HATPase_c"/>
    <property type="match status" value="1"/>
</dbReference>
<dbReference type="Gene3D" id="1.10.287.560">
    <property type="entry name" value="Histidine kinase CheA-like, homodimeric domain"/>
    <property type="match status" value="1"/>
</dbReference>
<dbReference type="Pfam" id="PF02895">
    <property type="entry name" value="H-kinase_dim"/>
    <property type="match status" value="1"/>
</dbReference>
<accession>A0A1I2MW14</accession>
<dbReference type="InterPro" id="IPR036890">
    <property type="entry name" value="HATPase_C_sf"/>
</dbReference>
<dbReference type="RefSeq" id="WP_092467771.1">
    <property type="nucleotide sequence ID" value="NZ_FOOX01000001.1"/>
</dbReference>
<dbReference type="PROSITE" id="PS50894">
    <property type="entry name" value="HPT"/>
    <property type="match status" value="1"/>
</dbReference>
<dbReference type="InterPro" id="IPR003594">
    <property type="entry name" value="HATPase_dom"/>
</dbReference>
<dbReference type="SMART" id="SM01231">
    <property type="entry name" value="H-kinase_dim"/>
    <property type="match status" value="1"/>
</dbReference>
<dbReference type="SUPFAM" id="SSF55874">
    <property type="entry name" value="ATPase domain of HSP90 chaperone/DNA topoisomerase II/histidine kinase"/>
    <property type="match status" value="1"/>
</dbReference>
<feature type="compositionally biased region" description="Polar residues" evidence="12">
    <location>
        <begin position="148"/>
        <end position="162"/>
    </location>
</feature>
<dbReference type="AlphaFoldDB" id="A0A1I2MW14"/>
<dbReference type="SUPFAM" id="SSF47384">
    <property type="entry name" value="Homodimeric domain of signal transducing histidine kinase"/>
    <property type="match status" value="1"/>
</dbReference>
<dbReference type="GO" id="GO:0000155">
    <property type="term" value="F:phosphorelay sensor kinase activity"/>
    <property type="evidence" value="ECO:0007669"/>
    <property type="project" value="InterPro"/>
</dbReference>
<feature type="domain" description="Histidine kinase" evidence="13">
    <location>
        <begin position="362"/>
        <end position="578"/>
    </location>
</feature>
<evidence type="ECO:0000256" key="5">
    <source>
        <dbReference type="ARBA" id="ARBA00022553"/>
    </source>
</evidence>
<evidence type="ECO:0000256" key="10">
    <source>
        <dbReference type="ARBA" id="ARBA00023012"/>
    </source>
</evidence>
<comment type="catalytic activity">
    <reaction evidence="1">
        <text>ATP + protein L-histidine = ADP + protein N-phospho-L-histidine.</text>
        <dbReference type="EC" id="2.7.13.3"/>
    </reaction>
</comment>
<evidence type="ECO:0000256" key="7">
    <source>
        <dbReference type="ARBA" id="ARBA00022741"/>
    </source>
</evidence>
<dbReference type="OrthoDB" id="9803176at2"/>
<dbReference type="InterPro" id="IPR037006">
    <property type="entry name" value="CheA-like_homodim_sf"/>
</dbReference>
<evidence type="ECO:0000313" key="16">
    <source>
        <dbReference type="EMBL" id="SFF95288.1"/>
    </source>
</evidence>
<dbReference type="InterPro" id="IPR004105">
    <property type="entry name" value="CheA-like_dim"/>
</dbReference>
<dbReference type="Gene3D" id="3.30.70.1110">
    <property type="entry name" value="Histidine kinase CheA-like, P2 response regulator-binding domain"/>
    <property type="match status" value="1"/>
</dbReference>
<dbReference type="PANTHER" id="PTHR43395">
    <property type="entry name" value="SENSOR HISTIDINE KINASE CHEA"/>
    <property type="match status" value="1"/>
</dbReference>
<dbReference type="EC" id="2.7.13.3" evidence="2"/>
<dbReference type="InterPro" id="IPR051315">
    <property type="entry name" value="Bact_Chemotaxis_CheA"/>
</dbReference>
<dbReference type="SUPFAM" id="SSF55052">
    <property type="entry name" value="CheY-binding domain of CheA"/>
    <property type="match status" value="1"/>
</dbReference>
<dbReference type="PRINTS" id="PR00344">
    <property type="entry name" value="BCTRLSENSOR"/>
</dbReference>
<evidence type="ECO:0000256" key="11">
    <source>
        <dbReference type="PROSITE-ProRule" id="PRU00110"/>
    </source>
</evidence>
<evidence type="ECO:0000313" key="17">
    <source>
        <dbReference type="Proteomes" id="UP000199337"/>
    </source>
</evidence>
<dbReference type="PROSITE" id="PS50109">
    <property type="entry name" value="HIS_KIN"/>
    <property type="match status" value="1"/>
</dbReference>
<dbReference type="PROSITE" id="PS50851">
    <property type="entry name" value="CHEW"/>
    <property type="match status" value="1"/>
</dbReference>
<evidence type="ECO:0000256" key="1">
    <source>
        <dbReference type="ARBA" id="ARBA00000085"/>
    </source>
</evidence>
<feature type="region of interest" description="Disordered" evidence="12">
    <location>
        <begin position="133"/>
        <end position="165"/>
    </location>
</feature>
<dbReference type="InterPro" id="IPR036641">
    <property type="entry name" value="HPT_dom_sf"/>
</dbReference>
<feature type="compositionally biased region" description="Low complexity" evidence="12">
    <location>
        <begin position="133"/>
        <end position="142"/>
    </location>
</feature>
<dbReference type="SMART" id="SM00073">
    <property type="entry name" value="HPT"/>
    <property type="match status" value="1"/>
</dbReference>
<dbReference type="CDD" id="cd00731">
    <property type="entry name" value="CheA_reg"/>
    <property type="match status" value="1"/>
</dbReference>
<dbReference type="Pfam" id="PF01627">
    <property type="entry name" value="Hpt"/>
    <property type="match status" value="1"/>
</dbReference>
<dbReference type="GO" id="GO:0005524">
    <property type="term" value="F:ATP binding"/>
    <property type="evidence" value="ECO:0007669"/>
    <property type="project" value="UniProtKB-KW"/>
</dbReference>
<keyword evidence="10" id="KW-0902">Two-component regulatory system</keyword>
<keyword evidence="7" id="KW-0547">Nucleotide-binding</keyword>
<evidence type="ECO:0000256" key="8">
    <source>
        <dbReference type="ARBA" id="ARBA00022777"/>
    </source>
</evidence>
<feature type="modified residue" description="Phosphohistidine" evidence="11">
    <location>
        <position position="46"/>
    </location>
</feature>
<dbReference type="Pfam" id="PF07194">
    <property type="entry name" value="P2"/>
    <property type="match status" value="1"/>
</dbReference>
<evidence type="ECO:0000256" key="12">
    <source>
        <dbReference type="SAM" id="MobiDB-lite"/>
    </source>
</evidence>
<keyword evidence="5 11" id="KW-0597">Phosphoprotein</keyword>
<feature type="domain" description="HPt" evidence="15">
    <location>
        <begin position="1"/>
        <end position="103"/>
    </location>
</feature>
<dbReference type="CDD" id="cd00088">
    <property type="entry name" value="HPT"/>
    <property type="match status" value="1"/>
</dbReference>
<evidence type="ECO:0000259" key="14">
    <source>
        <dbReference type="PROSITE" id="PS50851"/>
    </source>
</evidence>
<dbReference type="Gene3D" id="2.30.30.40">
    <property type="entry name" value="SH3 Domains"/>
    <property type="match status" value="1"/>
</dbReference>
<dbReference type="GO" id="GO:0005737">
    <property type="term" value="C:cytoplasm"/>
    <property type="evidence" value="ECO:0007669"/>
    <property type="project" value="InterPro"/>
</dbReference>
<dbReference type="InterPro" id="IPR036097">
    <property type="entry name" value="HisK_dim/P_sf"/>
</dbReference>
<dbReference type="InterPro" id="IPR035891">
    <property type="entry name" value="CheY-binding_CheA"/>
</dbReference>
<dbReference type="Gene3D" id="3.30.565.10">
    <property type="entry name" value="Histidine kinase-like ATPase, C-terminal domain"/>
    <property type="match status" value="1"/>
</dbReference>
<dbReference type="SUPFAM" id="SSF47226">
    <property type="entry name" value="Histidine-containing phosphotransfer domain, HPT domain"/>
    <property type="match status" value="1"/>
</dbReference>
<dbReference type="InterPro" id="IPR036061">
    <property type="entry name" value="CheW-like_dom_sf"/>
</dbReference>
<keyword evidence="17" id="KW-1185">Reference proteome</keyword>
<proteinExistence type="predicted"/>
<evidence type="ECO:0000256" key="9">
    <source>
        <dbReference type="ARBA" id="ARBA00022840"/>
    </source>
</evidence>
<dbReference type="FunFam" id="2.30.30.40:FF:000048">
    <property type="entry name" value="Chemotaxis protein CheA, putative"/>
    <property type="match status" value="1"/>
</dbReference>
<dbReference type="CDD" id="cd16916">
    <property type="entry name" value="HATPase_CheA-like"/>
    <property type="match status" value="1"/>
</dbReference>
<protein>
    <recommendedName>
        <fullName evidence="3">Chemotaxis protein CheA</fullName>
        <ecNumber evidence="2">2.7.13.3</ecNumber>
    </recommendedName>
</protein>
<keyword evidence="4" id="KW-0145">Chemotaxis</keyword>
<evidence type="ECO:0000259" key="15">
    <source>
        <dbReference type="PROSITE" id="PS50894"/>
    </source>
</evidence>
<sequence>MFSDAEIAIFQEELEEKLQIINDNILLLEQQQVTPEVIQEIFRAAHTIKGSSAVMGYDKMTELTHNIESLFDEIRHDRLNITGELVDVLFESMDTLTELKEEIVGGDVKHIDIGPVMEKLKLFQGGNDQAAAAAATGSTASTPGFPASESNTPQSADSNTAAEPTELDIEIDSVVEEVITEAELRGFRGYGLKIIFEDDCQMKEVRAFLLFETLEQAGEIIKTLPPAEDIQNGHFDQSIDMVIISQSDPDQIKNMALSVAEIKDVFIKQLENGAAFKEEVSYEYQLEHKTGAANLKLAGRPNVPEKTQNGNAETSEKKTIKTVRVDVEKLDTLMNLVGELVIDRTRLDRFVDVFENRYGTGDLVDDISDISTHLGQVSTDLQHEIMKARMLPVAQVFNRFPRMVRDIAHKLGKEVEFIIEGKETELDRNVIEVIGDPLIHLLRNSIDHGIEEPAERLKKGKPARGLLQLKASYVESHIVITVEDDGQGINVEKLKNKALRNGVITREQYDRMSNREAMDLIFMSGFSTVDENKVSDISGRGVGMDIVRTQIENINGTVEYTTTPGQGTSFAIKLPLTLAIIRALMVESGARAYAFPLTYVVETLNVNSRDIKNIRHSEVIVVRGQVYQLKRLGDIFSHSSGDQIDQKIYVVIVGSGQRKLGVVVDKLIGEQEIVIKSLGDYLGQVEGLSGAAILGDGNVSLIVDVRGLLRHVGAEEALSYAASN</sequence>
<dbReference type="InterPro" id="IPR008207">
    <property type="entry name" value="Sig_transdc_His_kin_Hpt_dom"/>
</dbReference>
<dbReference type="SUPFAM" id="SSF50341">
    <property type="entry name" value="CheW-like"/>
    <property type="match status" value="1"/>
</dbReference>
<keyword evidence="8 16" id="KW-0418">Kinase</keyword>
<dbReference type="InterPro" id="IPR037052">
    <property type="entry name" value="CheA-like_P2_sf"/>
</dbReference>
<dbReference type="InterPro" id="IPR004358">
    <property type="entry name" value="Sig_transdc_His_kin-like_C"/>
</dbReference>
<dbReference type="Pfam" id="PF01584">
    <property type="entry name" value="CheW"/>
    <property type="match status" value="1"/>
</dbReference>
<dbReference type="EMBL" id="FOOX01000001">
    <property type="protein sequence ID" value="SFF95288.1"/>
    <property type="molecule type" value="Genomic_DNA"/>
</dbReference>
<dbReference type="PANTHER" id="PTHR43395:SF1">
    <property type="entry name" value="CHEMOTAXIS PROTEIN CHEA"/>
    <property type="match status" value="1"/>
</dbReference>
<keyword evidence="6" id="KW-0808">Transferase</keyword>
<reference evidence="17" key="1">
    <citation type="submission" date="2016-10" db="EMBL/GenBank/DDBJ databases">
        <authorList>
            <person name="Varghese N."/>
            <person name="Submissions S."/>
        </authorList>
    </citation>
    <scope>NUCLEOTIDE SEQUENCE [LARGE SCALE GENOMIC DNA]</scope>
    <source>
        <strain evidence="17">DSM 17038</strain>
    </source>
</reference>
<evidence type="ECO:0000256" key="4">
    <source>
        <dbReference type="ARBA" id="ARBA00022500"/>
    </source>
</evidence>
<dbReference type="FunFam" id="3.30.565.10:FF:000016">
    <property type="entry name" value="Chemotaxis protein CheA, putative"/>
    <property type="match status" value="1"/>
</dbReference>
<dbReference type="InterPro" id="IPR010808">
    <property type="entry name" value="CheA_P2-bd"/>
</dbReference>
<dbReference type="InterPro" id="IPR005467">
    <property type="entry name" value="His_kinase_dom"/>
</dbReference>
<dbReference type="Proteomes" id="UP000199337">
    <property type="component" value="Unassembled WGS sequence"/>
</dbReference>
<feature type="domain" description="CheW-like" evidence="14">
    <location>
        <begin position="580"/>
        <end position="714"/>
    </location>
</feature>
<dbReference type="InterPro" id="IPR002545">
    <property type="entry name" value="CheW-lke_dom"/>
</dbReference>
<evidence type="ECO:0000256" key="3">
    <source>
        <dbReference type="ARBA" id="ARBA00021495"/>
    </source>
</evidence>
<dbReference type="Gene3D" id="1.20.120.160">
    <property type="entry name" value="HPT domain"/>
    <property type="match status" value="1"/>
</dbReference>
<evidence type="ECO:0000259" key="13">
    <source>
        <dbReference type="PROSITE" id="PS50109"/>
    </source>
</evidence>